<gene>
    <name evidence="2" type="ORF">GRF29_1g2009624</name>
</gene>
<dbReference type="GO" id="GO:0005262">
    <property type="term" value="F:calcium channel activity"/>
    <property type="evidence" value="ECO:0007669"/>
    <property type="project" value="InterPro"/>
</dbReference>
<dbReference type="PANTHER" id="PTHR39142:SF1">
    <property type="entry name" value="AEL197CP"/>
    <property type="match status" value="1"/>
</dbReference>
<dbReference type="Pfam" id="PF12929">
    <property type="entry name" value="Mid1"/>
    <property type="match status" value="1"/>
</dbReference>
<feature type="region of interest" description="Disordered" evidence="1">
    <location>
        <begin position="149"/>
        <end position="171"/>
    </location>
</feature>
<name>A0AAN6RN77_9PLEO</name>
<dbReference type="GO" id="GO:0098703">
    <property type="term" value="P:calcium ion import across plasma membrane"/>
    <property type="evidence" value="ECO:0007669"/>
    <property type="project" value="InterPro"/>
</dbReference>
<comment type="caution">
    <text evidence="2">The sequence shown here is derived from an EMBL/GenBank/DDBJ whole genome shotgun (WGS) entry which is preliminary data.</text>
</comment>
<accession>A0AAN6RN77</accession>
<keyword evidence="3" id="KW-1185">Reference proteome</keyword>
<reference evidence="2 3" key="1">
    <citation type="submission" date="2021-02" db="EMBL/GenBank/DDBJ databases">
        <title>Genome assembly of Pseudopithomyces chartarum.</title>
        <authorList>
            <person name="Jauregui R."/>
            <person name="Singh J."/>
            <person name="Voisey C."/>
        </authorList>
    </citation>
    <scope>NUCLEOTIDE SEQUENCE [LARGE SCALE GENOMIC DNA]</scope>
    <source>
        <strain evidence="2 3">AGR01</strain>
    </source>
</reference>
<evidence type="ECO:0000256" key="1">
    <source>
        <dbReference type="SAM" id="MobiDB-lite"/>
    </source>
</evidence>
<feature type="compositionally biased region" description="Basic and acidic residues" evidence="1">
    <location>
        <begin position="161"/>
        <end position="170"/>
    </location>
</feature>
<protein>
    <submittedName>
        <fullName evidence="2">Uncharacterized protein</fullName>
    </submittedName>
</protein>
<dbReference type="Proteomes" id="UP001280581">
    <property type="component" value="Unassembled WGS sequence"/>
</dbReference>
<sequence length="563" mass="63250">MQLPKRTPLQSRLLAFATATSLVAVFSICFQANHLVYAAEIPVLPEAIQHSDFEASIPPTPPDDPPLDIRHETKGEEHFDALYAPDFAYFDQSLVGRQEDDLQELKSDQMIRMDIMPNTTRHFRFKKSQLSERAIMPKTQSARTIEDVINGSTEDSSIEGTETHESEKRQAQNQLWISGNTCRQPTPTIMLVTDPPPPLKLSVWTQTGNARPKLSDVKNITFESGYVNYTLSTNQDVFVTVEAPSLTQGWNGSWHFELAATVENGYYHGYDNDTQFIYMVDTDSDSTLFITHNLSTNTGAEEFAKWQEMHASGQMPFDIYAFPDDKWSPLMGLERSYCGLKEQFEGNNMSVTTSMTNNFGLDTPKGQFHVQGLKTSTNYTGFLALNGNANMTIDGTLVGKGGRVFQSFQWQTKADDTCQVIFGLEECSSVAYAVPSSTEWKNNDKGLIAFYDDLAKKYMQNFNRSLAQVACETASTAQYSLARNCHNCTTDYKAWLCTVLIPRCEDWTATDPWLHPRNINTPFPNGSLPDSGGMDLKFNDTIHGIFMSEPPNARTELREERSA</sequence>
<organism evidence="2 3">
    <name type="scientific">Pseudopithomyces chartarum</name>
    <dbReference type="NCBI Taxonomy" id="1892770"/>
    <lineage>
        <taxon>Eukaryota</taxon>
        <taxon>Fungi</taxon>
        <taxon>Dikarya</taxon>
        <taxon>Ascomycota</taxon>
        <taxon>Pezizomycotina</taxon>
        <taxon>Dothideomycetes</taxon>
        <taxon>Pleosporomycetidae</taxon>
        <taxon>Pleosporales</taxon>
        <taxon>Massarineae</taxon>
        <taxon>Didymosphaeriaceae</taxon>
        <taxon>Pseudopithomyces</taxon>
    </lineage>
</organism>
<dbReference type="EMBL" id="WVTA01000001">
    <property type="protein sequence ID" value="KAK3217119.1"/>
    <property type="molecule type" value="Genomic_DNA"/>
</dbReference>
<feature type="compositionally biased region" description="Polar residues" evidence="1">
    <location>
        <begin position="150"/>
        <end position="160"/>
    </location>
</feature>
<dbReference type="InterPro" id="IPR024338">
    <property type="entry name" value="MID1/Yam8"/>
</dbReference>
<evidence type="ECO:0000313" key="3">
    <source>
        <dbReference type="Proteomes" id="UP001280581"/>
    </source>
</evidence>
<proteinExistence type="predicted"/>
<evidence type="ECO:0000313" key="2">
    <source>
        <dbReference type="EMBL" id="KAK3217119.1"/>
    </source>
</evidence>
<dbReference type="AlphaFoldDB" id="A0AAN6RN77"/>
<dbReference type="PANTHER" id="PTHR39142">
    <property type="entry name" value="MID1P"/>
    <property type="match status" value="1"/>
</dbReference>